<dbReference type="CDD" id="cd06267">
    <property type="entry name" value="PBP1_LacI_sugar_binding-like"/>
    <property type="match status" value="1"/>
</dbReference>
<dbReference type="eggNOG" id="COG1609">
    <property type="taxonomic scope" value="Bacteria"/>
</dbReference>
<dbReference type="PRINTS" id="PR00036">
    <property type="entry name" value="HTHLACI"/>
</dbReference>
<dbReference type="InterPro" id="IPR046335">
    <property type="entry name" value="LacI/GalR-like_sensor"/>
</dbReference>
<organism evidence="7 8">
    <name type="scientific">Sebaldella termitidis (strain ATCC 33386 / NCTC 11300)</name>
    <dbReference type="NCBI Taxonomy" id="526218"/>
    <lineage>
        <taxon>Bacteria</taxon>
        <taxon>Fusobacteriati</taxon>
        <taxon>Fusobacteriota</taxon>
        <taxon>Fusobacteriia</taxon>
        <taxon>Fusobacteriales</taxon>
        <taxon>Leptotrichiaceae</taxon>
        <taxon>Sebaldella</taxon>
    </lineage>
</organism>
<dbReference type="EMBL" id="CP001739">
    <property type="protein sequence ID" value="ACZ09636.1"/>
    <property type="molecule type" value="Genomic_DNA"/>
</dbReference>
<dbReference type="Gene3D" id="1.10.260.40">
    <property type="entry name" value="lambda repressor-like DNA-binding domains"/>
    <property type="match status" value="1"/>
</dbReference>
<proteinExistence type="predicted"/>
<evidence type="ECO:0000256" key="3">
    <source>
        <dbReference type="ARBA" id="ARBA00023163"/>
    </source>
</evidence>
<evidence type="ECO:0000256" key="2">
    <source>
        <dbReference type="ARBA" id="ARBA00023125"/>
    </source>
</evidence>
<dbReference type="InterPro" id="IPR000843">
    <property type="entry name" value="HTH_LacI"/>
</dbReference>
<dbReference type="PROSITE" id="PS00356">
    <property type="entry name" value="HTH_LACI_1"/>
    <property type="match status" value="1"/>
</dbReference>
<evidence type="ECO:0000259" key="4">
    <source>
        <dbReference type="PROSITE" id="PS50932"/>
    </source>
</evidence>
<dbReference type="CDD" id="cd01392">
    <property type="entry name" value="HTH_LacI"/>
    <property type="match status" value="1"/>
</dbReference>
<dbReference type="STRING" id="526218.Sterm_2792"/>
<sequence length="329" mass="37571">MTIKELAKIAGVSAKTVSRVINNEEHVTPETKEKVLKTIKETNYKPNIYAQSLRKKVQKNILVSILKNKNLPVPQWIEILINELVERGNKMGYTLLMETYSNAEDIEKISMLNSSIGFLDGVVVFYEKKDDPRVALLKASDVPYIIFDKAYDESSSYVTNDDYAAMMEGTEYLLARGCDIVELLLGNKSPTNLEREKGAIKAYENKNTELKKLKVKYGIAHIRDAYEYTKKRIKSKNVPKAFFVSGDEKVLGVYKALQEEGINVPEDVSVMGFDNIPTSEFYHPSLTTIEQNYFKMSEAIFDYFSNIQNTLKKEEIRVKTRLVIRSSVK</sequence>
<dbReference type="InterPro" id="IPR001387">
    <property type="entry name" value="Cro/C1-type_HTH"/>
</dbReference>
<evidence type="ECO:0000259" key="5">
    <source>
        <dbReference type="PROSITE" id="PS50937"/>
    </source>
</evidence>
<feature type="domain" description="HTH cro/C1-type" evidence="6">
    <location>
        <begin position="1"/>
        <end position="45"/>
    </location>
</feature>
<evidence type="ECO:0000256" key="1">
    <source>
        <dbReference type="ARBA" id="ARBA00023015"/>
    </source>
</evidence>
<reference evidence="7 8" key="2">
    <citation type="journal article" date="2010" name="Stand. Genomic Sci.">
        <title>Complete genome sequence of Sebaldella termitidis type strain (NCTC 11300).</title>
        <authorList>
            <person name="Harmon-Smith M."/>
            <person name="Celia L."/>
            <person name="Chertkov O."/>
            <person name="Lapidus A."/>
            <person name="Copeland A."/>
            <person name="Glavina Del Rio T."/>
            <person name="Nolan M."/>
            <person name="Lucas S."/>
            <person name="Tice H."/>
            <person name="Cheng J.F."/>
            <person name="Han C."/>
            <person name="Detter J.C."/>
            <person name="Bruce D."/>
            <person name="Goodwin L."/>
            <person name="Pitluck S."/>
            <person name="Pati A."/>
            <person name="Liolios K."/>
            <person name="Ivanova N."/>
            <person name="Mavromatis K."/>
            <person name="Mikhailova N."/>
            <person name="Chen A."/>
            <person name="Palaniappan K."/>
            <person name="Land M."/>
            <person name="Hauser L."/>
            <person name="Chang Y.J."/>
            <person name="Jeffries C.D."/>
            <person name="Brettin T."/>
            <person name="Goker M."/>
            <person name="Beck B."/>
            <person name="Bristow J."/>
            <person name="Eisen J.A."/>
            <person name="Markowitz V."/>
            <person name="Hugenholtz P."/>
            <person name="Kyrpides N.C."/>
            <person name="Klenk H.P."/>
            <person name="Chen F."/>
        </authorList>
    </citation>
    <scope>NUCLEOTIDE SEQUENCE [LARGE SCALE GENOMIC DNA]</scope>
    <source>
        <strain evidence="8">ATCC 33386 / NCTC 11300</strain>
    </source>
</reference>
<keyword evidence="2" id="KW-0238">DNA-binding</keyword>
<dbReference type="InterPro" id="IPR000551">
    <property type="entry name" value="MerR-type_HTH_dom"/>
</dbReference>
<dbReference type="Pfam" id="PF00356">
    <property type="entry name" value="LacI"/>
    <property type="match status" value="1"/>
</dbReference>
<name>D1AMR2_SEBTE</name>
<dbReference type="RefSeq" id="WP_012862230.1">
    <property type="nucleotide sequence ID" value="NC_013517.1"/>
</dbReference>
<dbReference type="InterPro" id="IPR028082">
    <property type="entry name" value="Peripla_BP_I"/>
</dbReference>
<dbReference type="Pfam" id="PF13377">
    <property type="entry name" value="Peripla_BP_3"/>
    <property type="match status" value="1"/>
</dbReference>
<dbReference type="PANTHER" id="PTHR30146">
    <property type="entry name" value="LACI-RELATED TRANSCRIPTIONAL REPRESSOR"/>
    <property type="match status" value="1"/>
</dbReference>
<protein>
    <submittedName>
        <fullName evidence="7">Transcriptional regulator, LacI family</fullName>
    </submittedName>
</protein>
<dbReference type="SMART" id="SM00354">
    <property type="entry name" value="HTH_LACI"/>
    <property type="match status" value="1"/>
</dbReference>
<dbReference type="AlphaFoldDB" id="D1AMR2"/>
<dbReference type="Gene3D" id="3.40.50.2300">
    <property type="match status" value="2"/>
</dbReference>
<keyword evidence="8" id="KW-1185">Reference proteome</keyword>
<dbReference type="Proteomes" id="UP000000845">
    <property type="component" value="Chromosome"/>
</dbReference>
<evidence type="ECO:0000313" key="8">
    <source>
        <dbReference type="Proteomes" id="UP000000845"/>
    </source>
</evidence>
<accession>D1AMR2</accession>
<feature type="domain" description="HTH merR-type" evidence="5">
    <location>
        <begin position="1"/>
        <end position="17"/>
    </location>
</feature>
<dbReference type="GO" id="GO:0003700">
    <property type="term" value="F:DNA-binding transcription factor activity"/>
    <property type="evidence" value="ECO:0007669"/>
    <property type="project" value="TreeGrafter"/>
</dbReference>
<dbReference type="PROSITE" id="PS50943">
    <property type="entry name" value="HTH_CROC1"/>
    <property type="match status" value="1"/>
</dbReference>
<feature type="domain" description="HTH lacI-type" evidence="4">
    <location>
        <begin position="1"/>
        <end position="55"/>
    </location>
</feature>
<keyword evidence="1" id="KW-0805">Transcription regulation</keyword>
<dbReference type="PANTHER" id="PTHR30146:SF109">
    <property type="entry name" value="HTH-TYPE TRANSCRIPTIONAL REGULATOR GALS"/>
    <property type="match status" value="1"/>
</dbReference>
<gene>
    <name evidence="7" type="ordered locus">Sterm_2792</name>
</gene>
<evidence type="ECO:0000313" key="7">
    <source>
        <dbReference type="EMBL" id="ACZ09636.1"/>
    </source>
</evidence>
<dbReference type="SUPFAM" id="SSF53822">
    <property type="entry name" value="Periplasmic binding protein-like I"/>
    <property type="match status" value="1"/>
</dbReference>
<dbReference type="PROSITE" id="PS50937">
    <property type="entry name" value="HTH_MERR_2"/>
    <property type="match status" value="1"/>
</dbReference>
<dbReference type="InterPro" id="IPR010982">
    <property type="entry name" value="Lambda_DNA-bd_dom_sf"/>
</dbReference>
<dbReference type="KEGG" id="str:Sterm_2792"/>
<reference evidence="8" key="1">
    <citation type="submission" date="2009-09" db="EMBL/GenBank/DDBJ databases">
        <title>The complete chromosome of Sebaldella termitidis ATCC 33386.</title>
        <authorList>
            <consortium name="US DOE Joint Genome Institute (JGI-PGF)"/>
            <person name="Lucas S."/>
            <person name="Copeland A."/>
            <person name="Lapidus A."/>
            <person name="Glavina del Rio T."/>
            <person name="Dalin E."/>
            <person name="Tice H."/>
            <person name="Bruce D."/>
            <person name="Goodwin L."/>
            <person name="Pitluck S."/>
            <person name="Kyrpides N."/>
            <person name="Mavromatis K."/>
            <person name="Ivanova N."/>
            <person name="Mikhailova N."/>
            <person name="Sims D."/>
            <person name="Meincke L."/>
            <person name="Brettin T."/>
            <person name="Detter J.C."/>
            <person name="Han C."/>
            <person name="Larimer F."/>
            <person name="Land M."/>
            <person name="Hauser L."/>
            <person name="Markowitz V."/>
            <person name="Cheng J.F."/>
            <person name="Hugenholtz P."/>
            <person name="Woyke T."/>
            <person name="Wu D."/>
            <person name="Eisen J.A."/>
        </authorList>
    </citation>
    <scope>NUCLEOTIDE SEQUENCE [LARGE SCALE GENOMIC DNA]</scope>
    <source>
        <strain evidence="8">ATCC 33386 / NCTC 11300</strain>
    </source>
</reference>
<dbReference type="PROSITE" id="PS50932">
    <property type="entry name" value="HTH_LACI_2"/>
    <property type="match status" value="1"/>
</dbReference>
<dbReference type="HOGENOM" id="CLU_037628_6_2_0"/>
<dbReference type="SUPFAM" id="SSF47413">
    <property type="entry name" value="lambda repressor-like DNA-binding domains"/>
    <property type="match status" value="1"/>
</dbReference>
<evidence type="ECO:0000259" key="6">
    <source>
        <dbReference type="PROSITE" id="PS50943"/>
    </source>
</evidence>
<dbReference type="GO" id="GO:0000976">
    <property type="term" value="F:transcription cis-regulatory region binding"/>
    <property type="evidence" value="ECO:0007669"/>
    <property type="project" value="TreeGrafter"/>
</dbReference>
<keyword evidence="3" id="KW-0804">Transcription</keyword>